<dbReference type="EMBL" id="BMMK01000016">
    <property type="protein sequence ID" value="GGM60910.1"/>
    <property type="molecule type" value="Genomic_DNA"/>
</dbReference>
<dbReference type="AlphaFoldDB" id="A0A8J3CCY1"/>
<comment type="caution">
    <text evidence="1">The sequence shown here is derived from an EMBL/GenBank/DDBJ whole genome shotgun (WGS) entry which is preliminary data.</text>
</comment>
<reference evidence="1" key="2">
    <citation type="submission" date="2020-09" db="EMBL/GenBank/DDBJ databases">
        <authorList>
            <person name="Sun Q."/>
            <person name="Zhou Y."/>
        </authorList>
    </citation>
    <scope>NUCLEOTIDE SEQUENCE</scope>
    <source>
        <strain evidence="1">CGMCC 4.5737</strain>
    </source>
</reference>
<keyword evidence="2" id="KW-1185">Reference proteome</keyword>
<sequence>MLLDVSADAGAPVAISETSDANKATDMAVVLVLGTRPHNLSINRIANCGVHSAGLKGSNRGVFPWRRGAPATVGLVGDVPTV</sequence>
<gene>
    <name evidence="1" type="ORF">GCM10012275_34950</name>
</gene>
<reference evidence="1" key="1">
    <citation type="journal article" date="2014" name="Int. J. Syst. Evol. Microbiol.">
        <title>Complete genome sequence of Corynebacterium casei LMG S-19264T (=DSM 44701T), isolated from a smear-ripened cheese.</title>
        <authorList>
            <consortium name="US DOE Joint Genome Institute (JGI-PGF)"/>
            <person name="Walter F."/>
            <person name="Albersmeier A."/>
            <person name="Kalinowski J."/>
            <person name="Ruckert C."/>
        </authorList>
    </citation>
    <scope>NUCLEOTIDE SEQUENCE</scope>
    <source>
        <strain evidence="1">CGMCC 4.5737</strain>
    </source>
</reference>
<accession>A0A8J3CCY1</accession>
<evidence type="ECO:0000313" key="1">
    <source>
        <dbReference type="EMBL" id="GGM60910.1"/>
    </source>
</evidence>
<proteinExistence type="predicted"/>
<organism evidence="1 2">
    <name type="scientific">Longimycelium tulufanense</name>
    <dbReference type="NCBI Taxonomy" id="907463"/>
    <lineage>
        <taxon>Bacteria</taxon>
        <taxon>Bacillati</taxon>
        <taxon>Actinomycetota</taxon>
        <taxon>Actinomycetes</taxon>
        <taxon>Pseudonocardiales</taxon>
        <taxon>Pseudonocardiaceae</taxon>
        <taxon>Longimycelium</taxon>
    </lineage>
</organism>
<protein>
    <submittedName>
        <fullName evidence="1">Uncharacterized protein</fullName>
    </submittedName>
</protein>
<dbReference type="Proteomes" id="UP000637578">
    <property type="component" value="Unassembled WGS sequence"/>
</dbReference>
<evidence type="ECO:0000313" key="2">
    <source>
        <dbReference type="Proteomes" id="UP000637578"/>
    </source>
</evidence>
<name>A0A8J3CCY1_9PSEU</name>